<dbReference type="EMBL" id="CAEZZP010000040">
    <property type="protein sequence ID" value="CAB4770753.1"/>
    <property type="molecule type" value="Genomic_DNA"/>
</dbReference>
<dbReference type="PANTHER" id="PTHR45947:SF3">
    <property type="entry name" value="SULFOQUINOVOSYL TRANSFERASE SQD2"/>
    <property type="match status" value="1"/>
</dbReference>
<dbReference type="EMBL" id="CAEZYH010000015">
    <property type="protein sequence ID" value="CAB4714265.1"/>
    <property type="molecule type" value="Genomic_DNA"/>
</dbReference>
<feature type="domain" description="Glycosyl transferase family 1" evidence="1">
    <location>
        <begin position="210"/>
        <end position="361"/>
    </location>
</feature>
<evidence type="ECO:0000259" key="1">
    <source>
        <dbReference type="Pfam" id="PF00534"/>
    </source>
</evidence>
<dbReference type="AlphaFoldDB" id="A0A6J7CIC3"/>
<evidence type="ECO:0000313" key="7">
    <source>
        <dbReference type="EMBL" id="CAB5020959.1"/>
    </source>
</evidence>
<reference evidence="5" key="1">
    <citation type="submission" date="2020-05" db="EMBL/GenBank/DDBJ databases">
        <authorList>
            <person name="Chiriac C."/>
            <person name="Salcher M."/>
            <person name="Ghai R."/>
            <person name="Kavagutti S V."/>
        </authorList>
    </citation>
    <scope>NUCLEOTIDE SEQUENCE</scope>
</reference>
<dbReference type="CDD" id="cd03801">
    <property type="entry name" value="GT4_PimA-like"/>
    <property type="match status" value="1"/>
</dbReference>
<dbReference type="EMBL" id="CAFBLJ010000006">
    <property type="protein sequence ID" value="CAB4856785.1"/>
    <property type="molecule type" value="Genomic_DNA"/>
</dbReference>
<gene>
    <name evidence="2" type="ORF">UFOPK2658_00598</name>
    <name evidence="3" type="ORF">UFOPK2880_00805</name>
    <name evidence="4" type="ORF">UFOPK3004_00286</name>
    <name evidence="5" type="ORF">UFOPK3304_00215</name>
    <name evidence="6" type="ORF">UFOPK3494_00310</name>
    <name evidence="7" type="ORF">UFOPK4134_00273</name>
</gene>
<evidence type="ECO:0000313" key="5">
    <source>
        <dbReference type="EMBL" id="CAB4856785.1"/>
    </source>
</evidence>
<dbReference type="Gene3D" id="3.40.50.2000">
    <property type="entry name" value="Glycogen Phosphorylase B"/>
    <property type="match status" value="2"/>
</dbReference>
<dbReference type="InterPro" id="IPR050194">
    <property type="entry name" value="Glycosyltransferase_grp1"/>
</dbReference>
<protein>
    <submittedName>
        <fullName evidence="5">Unannotated protein</fullName>
    </submittedName>
</protein>
<sequence>MNQMTPGQSVADMATEMIECGVRRVHVLAWRDFADDEAGGSEDHANEFMTRWQEAGLSVLHRTSHAVGKPELDVRNGYDVVRRGSRYSVFPRTMMGELSGRMGSYDALVEIWNGVPWMSPVWCRKPRILILHHIHGPMWNQMFPRPIASLGRALETKFAPPFYRRTPTVTTSDDTRQELLHLGWTPELLTTGPVGVDDFFSPGEAKTIHPSIIAVGRQAPVKRFVELLEQVAQARQRVPDATLTLVGDGPDRPLIENWISTHQAQSWVTLVGRISREELRSHYRRAWLISSASIAEGWGLALTEAAGCGTPAIATDISGHRCSVLDGRTGLLAPLHQLGERIADVLLNPQLRSTLSLQAEQRARTLTWDSLAAGVLQPLHAQVMLRKLSR</sequence>
<dbReference type="SUPFAM" id="SSF53756">
    <property type="entry name" value="UDP-Glycosyltransferase/glycogen phosphorylase"/>
    <property type="match status" value="1"/>
</dbReference>
<dbReference type="EMBL" id="CAFBPS010000009">
    <property type="protein sequence ID" value="CAB5020959.1"/>
    <property type="molecule type" value="Genomic_DNA"/>
</dbReference>
<evidence type="ECO:0000313" key="4">
    <source>
        <dbReference type="EMBL" id="CAB4794877.1"/>
    </source>
</evidence>
<evidence type="ECO:0000313" key="6">
    <source>
        <dbReference type="EMBL" id="CAB4890490.1"/>
    </source>
</evidence>
<dbReference type="GO" id="GO:0016757">
    <property type="term" value="F:glycosyltransferase activity"/>
    <property type="evidence" value="ECO:0007669"/>
    <property type="project" value="InterPro"/>
</dbReference>
<dbReference type="EMBL" id="CAFBMF010000011">
    <property type="protein sequence ID" value="CAB4890490.1"/>
    <property type="molecule type" value="Genomic_DNA"/>
</dbReference>
<organism evidence="5">
    <name type="scientific">freshwater metagenome</name>
    <dbReference type="NCBI Taxonomy" id="449393"/>
    <lineage>
        <taxon>unclassified sequences</taxon>
        <taxon>metagenomes</taxon>
        <taxon>ecological metagenomes</taxon>
    </lineage>
</organism>
<dbReference type="PANTHER" id="PTHR45947">
    <property type="entry name" value="SULFOQUINOVOSYL TRANSFERASE SQD2"/>
    <property type="match status" value="1"/>
</dbReference>
<dbReference type="EMBL" id="CAFAAL010000013">
    <property type="protein sequence ID" value="CAB4794877.1"/>
    <property type="molecule type" value="Genomic_DNA"/>
</dbReference>
<name>A0A6J7CIC3_9ZZZZ</name>
<accession>A0A6J7CIC3</accession>
<evidence type="ECO:0000313" key="3">
    <source>
        <dbReference type="EMBL" id="CAB4770753.1"/>
    </source>
</evidence>
<dbReference type="InterPro" id="IPR001296">
    <property type="entry name" value="Glyco_trans_1"/>
</dbReference>
<proteinExistence type="predicted"/>
<evidence type="ECO:0000313" key="2">
    <source>
        <dbReference type="EMBL" id="CAB4714265.1"/>
    </source>
</evidence>
<dbReference type="Pfam" id="PF00534">
    <property type="entry name" value="Glycos_transf_1"/>
    <property type="match status" value="1"/>
</dbReference>